<dbReference type="Pfam" id="PF10601">
    <property type="entry name" value="zf-LITAF-like"/>
    <property type="match status" value="1"/>
</dbReference>
<comment type="caution">
    <text evidence="9">The sequence shown here is derived from an EMBL/GenBank/DDBJ whole genome shotgun (WGS) entry which is preliminary data.</text>
</comment>
<dbReference type="PANTHER" id="PTHR23292:SF6">
    <property type="entry name" value="FI16602P1-RELATED"/>
    <property type="match status" value="1"/>
</dbReference>
<evidence type="ECO:0000256" key="4">
    <source>
        <dbReference type="ARBA" id="ARBA00022833"/>
    </source>
</evidence>
<evidence type="ECO:0000313" key="10">
    <source>
        <dbReference type="Proteomes" id="UP001642484"/>
    </source>
</evidence>
<evidence type="ECO:0000256" key="6">
    <source>
        <dbReference type="SAM" id="MobiDB-lite"/>
    </source>
</evidence>
<evidence type="ECO:0000256" key="2">
    <source>
        <dbReference type="ARBA" id="ARBA00005975"/>
    </source>
</evidence>
<feature type="compositionally biased region" description="Basic and acidic residues" evidence="6">
    <location>
        <begin position="1"/>
        <end position="20"/>
    </location>
</feature>
<keyword evidence="7" id="KW-0812">Transmembrane</keyword>
<protein>
    <recommendedName>
        <fullName evidence="8">LITAF domain-containing protein</fullName>
    </recommendedName>
</protein>
<feature type="domain" description="LITAF" evidence="8">
    <location>
        <begin position="46"/>
        <end position="132"/>
    </location>
</feature>
<keyword evidence="4" id="KW-0862">Zinc</keyword>
<organism evidence="9 10">
    <name type="scientific">Durusdinium trenchii</name>
    <dbReference type="NCBI Taxonomy" id="1381693"/>
    <lineage>
        <taxon>Eukaryota</taxon>
        <taxon>Sar</taxon>
        <taxon>Alveolata</taxon>
        <taxon>Dinophyceae</taxon>
        <taxon>Suessiales</taxon>
        <taxon>Symbiodiniaceae</taxon>
        <taxon>Durusdinium</taxon>
    </lineage>
</organism>
<evidence type="ECO:0000259" key="8">
    <source>
        <dbReference type="PROSITE" id="PS51837"/>
    </source>
</evidence>
<sequence>MRHEGQDRERRKAKEAEVDSKSQYPVPELPKKVDSGGGSGPLIEFSTEARDDPNEGLNFGDMPERCTCPHCERAVVTFIDYEASWVTWLLAIVVWFSLGWMAFWVLPLLWPAFKDVVHHCPRCLNVIARKSRISLPTFRTEVCSIKVGNCAVVLARKYVIIFLGLLFTIVAVYCLRSFVHVNGASPEVSKGTPSKLTWEDFLYDCGPKSSLRLLVIMWPFDHIFKITWSGQWMVGRTEKAMILTGVTVIGLSGSRLNL</sequence>
<evidence type="ECO:0000313" key="9">
    <source>
        <dbReference type="EMBL" id="CAK8999620.1"/>
    </source>
</evidence>
<keyword evidence="5 7" id="KW-0472">Membrane</keyword>
<proteinExistence type="inferred from homology"/>
<feature type="transmembrane region" description="Helical" evidence="7">
    <location>
        <begin position="85"/>
        <end position="106"/>
    </location>
</feature>
<keyword evidence="7" id="KW-1133">Transmembrane helix</keyword>
<dbReference type="SMART" id="SM00714">
    <property type="entry name" value="LITAF"/>
    <property type="match status" value="1"/>
</dbReference>
<dbReference type="EMBL" id="CAXAMN010002447">
    <property type="protein sequence ID" value="CAK8999620.1"/>
    <property type="molecule type" value="Genomic_DNA"/>
</dbReference>
<evidence type="ECO:0000256" key="3">
    <source>
        <dbReference type="ARBA" id="ARBA00022723"/>
    </source>
</evidence>
<keyword evidence="3" id="KW-0479">Metal-binding</keyword>
<comment type="similarity">
    <text evidence="2">Belongs to the CDIP1/LITAF family.</text>
</comment>
<evidence type="ECO:0000256" key="7">
    <source>
        <dbReference type="SAM" id="Phobius"/>
    </source>
</evidence>
<keyword evidence="10" id="KW-1185">Reference proteome</keyword>
<dbReference type="Proteomes" id="UP001642484">
    <property type="component" value="Unassembled WGS sequence"/>
</dbReference>
<feature type="transmembrane region" description="Helical" evidence="7">
    <location>
        <begin position="158"/>
        <end position="175"/>
    </location>
</feature>
<dbReference type="PROSITE" id="PS51837">
    <property type="entry name" value="LITAF"/>
    <property type="match status" value="1"/>
</dbReference>
<name>A0ABP0IE20_9DINO</name>
<reference evidence="9 10" key="1">
    <citation type="submission" date="2024-02" db="EMBL/GenBank/DDBJ databases">
        <authorList>
            <person name="Chen Y."/>
            <person name="Shah S."/>
            <person name="Dougan E. K."/>
            <person name="Thang M."/>
            <person name="Chan C."/>
        </authorList>
    </citation>
    <scope>NUCLEOTIDE SEQUENCE [LARGE SCALE GENOMIC DNA]</scope>
</reference>
<evidence type="ECO:0000256" key="1">
    <source>
        <dbReference type="ARBA" id="ARBA00004170"/>
    </source>
</evidence>
<accession>A0ABP0IE20</accession>
<dbReference type="InterPro" id="IPR037519">
    <property type="entry name" value="LITAF_fam"/>
</dbReference>
<dbReference type="InterPro" id="IPR006629">
    <property type="entry name" value="LITAF"/>
</dbReference>
<evidence type="ECO:0000256" key="5">
    <source>
        <dbReference type="ARBA" id="ARBA00023136"/>
    </source>
</evidence>
<gene>
    <name evidence="9" type="ORF">CCMP2556_LOCUS5718</name>
</gene>
<dbReference type="PANTHER" id="PTHR23292">
    <property type="entry name" value="LIPOPOLYSACCHARIDE-INDUCED TUMOR NECROSIS FACTOR-ALPHA FACTOR"/>
    <property type="match status" value="1"/>
</dbReference>
<feature type="region of interest" description="Disordered" evidence="6">
    <location>
        <begin position="1"/>
        <end position="40"/>
    </location>
</feature>
<comment type="subcellular location">
    <subcellularLocation>
        <location evidence="1">Membrane</location>
        <topology evidence="1">Peripheral membrane protein</topology>
    </subcellularLocation>
</comment>